<name>A0AAW0B7A3_9AGAR</name>
<gene>
    <name evidence="1" type="ORF">VNI00_017399</name>
</gene>
<organism evidence="1 2">
    <name type="scientific">Paramarasmius palmivorus</name>
    <dbReference type="NCBI Taxonomy" id="297713"/>
    <lineage>
        <taxon>Eukaryota</taxon>
        <taxon>Fungi</taxon>
        <taxon>Dikarya</taxon>
        <taxon>Basidiomycota</taxon>
        <taxon>Agaricomycotina</taxon>
        <taxon>Agaricomycetes</taxon>
        <taxon>Agaricomycetidae</taxon>
        <taxon>Agaricales</taxon>
        <taxon>Marasmiineae</taxon>
        <taxon>Marasmiaceae</taxon>
        <taxon>Paramarasmius</taxon>
    </lineage>
</organism>
<proteinExistence type="predicted"/>
<keyword evidence="2" id="KW-1185">Reference proteome</keyword>
<protein>
    <recommendedName>
        <fullName evidence="3">Essential protein Yae1 N-terminal domain-containing protein</fullName>
    </recommendedName>
</protein>
<dbReference type="AlphaFoldDB" id="A0AAW0B7A3"/>
<accession>A0AAW0B7A3</accession>
<dbReference type="Proteomes" id="UP001383192">
    <property type="component" value="Unassembled WGS sequence"/>
</dbReference>
<sequence length="398" mass="44965">MDRVLGGAKQNQTLKRFTGSAHHQKKPCTKAHLLRKNIAFPAALWVDSIPPNLTIYWSSFRALFVRYWVDRVQGEAFKDEISLQIGISPPAKLDDTVSSSDTSIFQILTDEFSSDHDRARRIGYNILDREEDPDDRELWFRVLWDTALQMGMQQGRAQGVAEGLEKGWKEGKKDGYVQGWNDGREFGFQAGNVVGVEEGWKEGVAMGRRMIDAPEQKDTATDTSDLHLRTYTTSSSQTDTDTLSHASIMTQTIPEVTPLPLLSTSSLNWAEESDTIPPAVLIPRSSSPPRDLTVLRSSKSVSPFHSLKRRNARSVRLDKRTPHRRSVIPLNTHTDSPYVSRKHPHGIGPGKPVHLAHIPSSHRSYRKPQDSLPPLDWYGDPRLFQLGQILHQLGWVRR</sequence>
<evidence type="ECO:0000313" key="1">
    <source>
        <dbReference type="EMBL" id="KAK7021399.1"/>
    </source>
</evidence>
<evidence type="ECO:0000313" key="2">
    <source>
        <dbReference type="Proteomes" id="UP001383192"/>
    </source>
</evidence>
<reference evidence="1 2" key="1">
    <citation type="submission" date="2024-01" db="EMBL/GenBank/DDBJ databases">
        <title>A draft genome for a cacao thread blight-causing isolate of Paramarasmius palmivorus.</title>
        <authorList>
            <person name="Baruah I.K."/>
            <person name="Bukari Y."/>
            <person name="Amoako-Attah I."/>
            <person name="Meinhardt L.W."/>
            <person name="Bailey B.A."/>
            <person name="Cohen S.P."/>
        </authorList>
    </citation>
    <scope>NUCLEOTIDE SEQUENCE [LARGE SCALE GENOMIC DNA]</scope>
    <source>
        <strain evidence="1 2">GH-12</strain>
    </source>
</reference>
<evidence type="ECO:0008006" key="3">
    <source>
        <dbReference type="Google" id="ProtNLM"/>
    </source>
</evidence>
<dbReference type="EMBL" id="JAYKXP010000170">
    <property type="protein sequence ID" value="KAK7021399.1"/>
    <property type="molecule type" value="Genomic_DNA"/>
</dbReference>
<comment type="caution">
    <text evidence="1">The sequence shown here is derived from an EMBL/GenBank/DDBJ whole genome shotgun (WGS) entry which is preliminary data.</text>
</comment>